<gene>
    <name evidence="1" type="ORF">MENTE1834_LOCUS4459</name>
</gene>
<accession>A0ACB0XWT1</accession>
<sequence>MMFGPPINGLISVLNPLVTLLTVKNYRRLIFKCNSANISITTNNQIAHTAFSNKNNVIVPQ</sequence>
<dbReference type="Proteomes" id="UP001497535">
    <property type="component" value="Unassembled WGS sequence"/>
</dbReference>
<evidence type="ECO:0000313" key="2">
    <source>
        <dbReference type="Proteomes" id="UP001497535"/>
    </source>
</evidence>
<keyword evidence="2" id="KW-1185">Reference proteome</keyword>
<evidence type="ECO:0000313" key="1">
    <source>
        <dbReference type="EMBL" id="CAK5020505.1"/>
    </source>
</evidence>
<comment type="caution">
    <text evidence="1">The sequence shown here is derived from an EMBL/GenBank/DDBJ whole genome shotgun (WGS) entry which is preliminary data.</text>
</comment>
<proteinExistence type="predicted"/>
<organism evidence="1 2">
    <name type="scientific">Meloidogyne enterolobii</name>
    <name type="common">Root-knot nematode worm</name>
    <name type="synonym">Meloidogyne mayaguensis</name>
    <dbReference type="NCBI Taxonomy" id="390850"/>
    <lineage>
        <taxon>Eukaryota</taxon>
        <taxon>Metazoa</taxon>
        <taxon>Ecdysozoa</taxon>
        <taxon>Nematoda</taxon>
        <taxon>Chromadorea</taxon>
        <taxon>Rhabditida</taxon>
        <taxon>Tylenchina</taxon>
        <taxon>Tylenchomorpha</taxon>
        <taxon>Tylenchoidea</taxon>
        <taxon>Meloidogynidae</taxon>
        <taxon>Meloidogyninae</taxon>
        <taxon>Meloidogyne</taxon>
    </lineage>
</organism>
<name>A0ACB0XWT1_MELEN</name>
<protein>
    <submittedName>
        <fullName evidence="1">Uncharacterized protein</fullName>
    </submittedName>
</protein>
<reference evidence="1" key="1">
    <citation type="submission" date="2023-11" db="EMBL/GenBank/DDBJ databases">
        <authorList>
            <person name="Poullet M."/>
        </authorList>
    </citation>
    <scope>NUCLEOTIDE SEQUENCE</scope>
    <source>
        <strain evidence="1">E1834</strain>
    </source>
</reference>
<dbReference type="EMBL" id="CAVMJV010000003">
    <property type="protein sequence ID" value="CAK5020505.1"/>
    <property type="molecule type" value="Genomic_DNA"/>
</dbReference>